<protein>
    <recommendedName>
        <fullName evidence="1">DUF8033 domain-containing protein</fullName>
    </recommendedName>
</protein>
<dbReference type="Proteomes" id="UP000031675">
    <property type="component" value="Unassembled WGS sequence"/>
</dbReference>
<dbReference type="InterPro" id="IPR058346">
    <property type="entry name" value="DUF8033"/>
</dbReference>
<dbReference type="EMBL" id="JROO01000034">
    <property type="protein sequence ID" value="KIH97607.1"/>
    <property type="molecule type" value="Genomic_DNA"/>
</dbReference>
<dbReference type="RefSeq" id="WP_040275202.1">
    <property type="nucleotide sequence ID" value="NZ_JROO01000034.1"/>
</dbReference>
<accession>A0A0C2JL35</accession>
<proteinExistence type="predicted"/>
<feature type="domain" description="DUF8033" evidence="1">
    <location>
        <begin position="59"/>
        <end position="92"/>
    </location>
</feature>
<gene>
    <name evidence="2" type="ORF">LP52_17975</name>
</gene>
<dbReference type="Pfam" id="PF26096">
    <property type="entry name" value="DUF8033"/>
    <property type="match status" value="1"/>
</dbReference>
<dbReference type="OrthoDB" id="3481820at2"/>
<organism evidence="2 3">
    <name type="scientific">Streptomonospora alba</name>
    <dbReference type="NCBI Taxonomy" id="183763"/>
    <lineage>
        <taxon>Bacteria</taxon>
        <taxon>Bacillati</taxon>
        <taxon>Actinomycetota</taxon>
        <taxon>Actinomycetes</taxon>
        <taxon>Streptosporangiales</taxon>
        <taxon>Nocardiopsidaceae</taxon>
        <taxon>Streptomonospora</taxon>
    </lineage>
</organism>
<evidence type="ECO:0000259" key="1">
    <source>
        <dbReference type="Pfam" id="PF26096"/>
    </source>
</evidence>
<name>A0A0C2JL35_9ACTN</name>
<comment type="caution">
    <text evidence="2">The sequence shown here is derived from an EMBL/GenBank/DDBJ whole genome shotgun (WGS) entry which is preliminary data.</text>
</comment>
<keyword evidence="3" id="KW-1185">Reference proteome</keyword>
<dbReference type="AlphaFoldDB" id="A0A0C2JL35"/>
<evidence type="ECO:0000313" key="2">
    <source>
        <dbReference type="EMBL" id="KIH97607.1"/>
    </source>
</evidence>
<sequence length="99" mass="11309">MTLVSIRSDARRLLSARKPFQTHGALYADDFPRSETGRMPQEWAEAYRSDREDPGISYAVYSYATPIAWVRCDGVPVIPEVGYSVTTTRHQNLCRAWLE</sequence>
<evidence type="ECO:0000313" key="3">
    <source>
        <dbReference type="Proteomes" id="UP000031675"/>
    </source>
</evidence>
<reference evidence="3" key="1">
    <citation type="journal article" date="2015" name="Chem. Biol.">
        <title>Structure, bioactivity, and resistance mechanism of streptomonomicin, an unusual lasso Peptide from an understudied halophilic actinomycete.</title>
        <authorList>
            <person name="Metelev M."/>
            <person name="Tietz J.I."/>
            <person name="Melby J.O."/>
            <person name="Blair P.M."/>
            <person name="Zhu L."/>
            <person name="Livnat I."/>
            <person name="Severinov K."/>
            <person name="Mitchell D.A."/>
        </authorList>
    </citation>
    <scope>NUCLEOTIDE SEQUENCE [LARGE SCALE GENOMIC DNA]</scope>
    <source>
        <strain evidence="3">YIM 90003</strain>
    </source>
</reference>